<evidence type="ECO:0000313" key="2">
    <source>
        <dbReference type="EMBL" id="TFJ96323.1"/>
    </source>
</evidence>
<evidence type="ECO:0000313" key="3">
    <source>
        <dbReference type="Proteomes" id="UP000297703"/>
    </source>
</evidence>
<comment type="caution">
    <text evidence="2">The sequence shown here is derived from an EMBL/GenBank/DDBJ whole genome shotgun (WGS) entry which is preliminary data.</text>
</comment>
<dbReference type="EMBL" id="QXTE01000703">
    <property type="protein sequence ID" value="TFJ96323.1"/>
    <property type="molecule type" value="Genomic_DNA"/>
</dbReference>
<reference evidence="2 3" key="1">
    <citation type="submission" date="2019-04" db="EMBL/GenBank/DDBJ databases">
        <title>Draft genome of the big-headed turtle Platysternon megacephalum.</title>
        <authorList>
            <person name="Gong S."/>
        </authorList>
    </citation>
    <scope>NUCLEOTIDE SEQUENCE [LARGE SCALE GENOMIC DNA]</scope>
    <source>
        <strain evidence="2">DO16091913</strain>
        <tissue evidence="2">Muscle</tissue>
    </source>
</reference>
<organism evidence="2 3">
    <name type="scientific">Platysternon megacephalum</name>
    <name type="common">big-headed turtle</name>
    <dbReference type="NCBI Taxonomy" id="55544"/>
    <lineage>
        <taxon>Eukaryota</taxon>
        <taxon>Metazoa</taxon>
        <taxon>Chordata</taxon>
        <taxon>Craniata</taxon>
        <taxon>Vertebrata</taxon>
        <taxon>Euteleostomi</taxon>
        <taxon>Archelosauria</taxon>
        <taxon>Testudinata</taxon>
        <taxon>Testudines</taxon>
        <taxon>Cryptodira</taxon>
        <taxon>Durocryptodira</taxon>
        <taxon>Testudinoidea</taxon>
        <taxon>Platysternidae</taxon>
        <taxon>Platysternon</taxon>
    </lineage>
</organism>
<sequence length="116" mass="11724">MGAPGRLAPWGSPGGQCSPEPRRGLHSAHASEGHAQLALRLGAVVSCNERGRCQAGPTLAGGESGSALAVGGRRCGSAMAGGERKVMDCIGWGAGQYWLRVGEVVMAEGGIKSRIA</sequence>
<reference evidence="2 3" key="2">
    <citation type="submission" date="2019-04" db="EMBL/GenBank/DDBJ databases">
        <title>The genome sequence of big-headed turtle.</title>
        <authorList>
            <person name="Gong S."/>
        </authorList>
    </citation>
    <scope>NUCLEOTIDE SEQUENCE [LARGE SCALE GENOMIC DNA]</scope>
    <source>
        <strain evidence="2">DO16091913</strain>
        <tissue evidence="2">Muscle</tissue>
    </source>
</reference>
<proteinExistence type="predicted"/>
<evidence type="ECO:0000256" key="1">
    <source>
        <dbReference type="SAM" id="MobiDB-lite"/>
    </source>
</evidence>
<accession>A0A4D9DMX4</accession>
<name>A0A4D9DMX4_9SAUR</name>
<dbReference type="AlphaFoldDB" id="A0A4D9DMX4"/>
<feature type="region of interest" description="Disordered" evidence="1">
    <location>
        <begin position="1"/>
        <end position="31"/>
    </location>
</feature>
<gene>
    <name evidence="2" type="ORF">DR999_PMT21894</name>
</gene>
<keyword evidence="3" id="KW-1185">Reference proteome</keyword>
<dbReference type="Proteomes" id="UP000297703">
    <property type="component" value="Unassembled WGS sequence"/>
</dbReference>
<protein>
    <submittedName>
        <fullName evidence="2">Iron-sulfur cluster assembly accessory protein</fullName>
    </submittedName>
</protein>